<proteinExistence type="predicted"/>
<protein>
    <submittedName>
        <fullName evidence="1">Uncharacterized protein</fullName>
    </submittedName>
</protein>
<reference evidence="1" key="1">
    <citation type="journal article" date="2022" name="bioRxiv">
        <title>Population genetic analysis of Ophidiomyces ophidiicola, the causative agent of snake fungal disease, indicates recent introductions to the USA.</title>
        <authorList>
            <person name="Ladner J.T."/>
            <person name="Palmer J.M."/>
            <person name="Ettinger C.L."/>
            <person name="Stajich J.E."/>
            <person name="Farrell T.M."/>
            <person name="Glorioso B.M."/>
            <person name="Lawson B."/>
            <person name="Price S.J."/>
            <person name="Stengle A.G."/>
            <person name="Grear D.A."/>
            <person name="Lorch J.M."/>
        </authorList>
    </citation>
    <scope>NUCLEOTIDE SEQUENCE</scope>
    <source>
        <strain evidence="1">NWHC 24266-5</strain>
    </source>
</reference>
<organism evidence="1">
    <name type="scientific">Ophidiomyces ophidiicola</name>
    <dbReference type="NCBI Taxonomy" id="1387563"/>
    <lineage>
        <taxon>Eukaryota</taxon>
        <taxon>Fungi</taxon>
        <taxon>Dikarya</taxon>
        <taxon>Ascomycota</taxon>
        <taxon>Pezizomycotina</taxon>
        <taxon>Eurotiomycetes</taxon>
        <taxon>Eurotiomycetidae</taxon>
        <taxon>Onygenales</taxon>
        <taxon>Onygenaceae</taxon>
        <taxon>Ophidiomyces</taxon>
    </lineage>
</organism>
<dbReference type="EMBL" id="JALBCA010000058">
    <property type="protein sequence ID" value="KAI2385459.1"/>
    <property type="molecule type" value="Genomic_DNA"/>
</dbReference>
<evidence type="ECO:0000313" key="1">
    <source>
        <dbReference type="EMBL" id="KAI2385459.1"/>
    </source>
</evidence>
<accession>A0ACB8UUY2</accession>
<name>A0ACB8UUY2_9EURO</name>
<gene>
    <name evidence="1" type="ORF">LOY88_004077</name>
</gene>
<sequence length="119" mass="13515">MVYILGVSFAERQVVSKCLQSFFGVGPNICSRIMARHHVHPTATVGELGNQQVLNITSELSNMKIENDLRREILDNIRRLKDIGTTRGKRHALGLPVRGQKTRSQIKTAIKLNRLERRL</sequence>
<comment type="caution">
    <text evidence="1">The sequence shown here is derived from an EMBL/GenBank/DDBJ whole genome shotgun (WGS) entry which is preliminary data.</text>
</comment>